<name>A0A4Q9Q8T8_9APHY</name>
<sequence>MAPNAHTRHPRSFRTKPRWSSPDRPAVSPLPRPSLSAQGLPAQPTQVLAPAIASHQRASPLTSEGRKLRRRQAMANKR</sequence>
<reference evidence="2 3" key="1">
    <citation type="submission" date="2019-01" db="EMBL/GenBank/DDBJ databases">
        <title>Draft genome sequences of three monokaryotic isolates of the white-rot basidiomycete fungus Dichomitus squalens.</title>
        <authorList>
            <consortium name="DOE Joint Genome Institute"/>
            <person name="Lopez S.C."/>
            <person name="Andreopoulos B."/>
            <person name="Pangilinan J."/>
            <person name="Lipzen A."/>
            <person name="Riley R."/>
            <person name="Ahrendt S."/>
            <person name="Ng V."/>
            <person name="Barry K."/>
            <person name="Daum C."/>
            <person name="Grigoriev I.V."/>
            <person name="Hilden K.S."/>
            <person name="Makela M.R."/>
            <person name="de Vries R.P."/>
        </authorList>
    </citation>
    <scope>NUCLEOTIDE SEQUENCE [LARGE SCALE GENOMIC DNA]</scope>
    <source>
        <strain evidence="2 3">CBS 464.89</strain>
    </source>
</reference>
<keyword evidence="3" id="KW-1185">Reference proteome</keyword>
<evidence type="ECO:0000313" key="3">
    <source>
        <dbReference type="Proteomes" id="UP000292082"/>
    </source>
</evidence>
<organism evidence="2 3">
    <name type="scientific">Dichomitus squalens</name>
    <dbReference type="NCBI Taxonomy" id="114155"/>
    <lineage>
        <taxon>Eukaryota</taxon>
        <taxon>Fungi</taxon>
        <taxon>Dikarya</taxon>
        <taxon>Basidiomycota</taxon>
        <taxon>Agaricomycotina</taxon>
        <taxon>Agaricomycetes</taxon>
        <taxon>Polyporales</taxon>
        <taxon>Polyporaceae</taxon>
        <taxon>Dichomitus</taxon>
    </lineage>
</organism>
<protein>
    <submittedName>
        <fullName evidence="2">Uncharacterized protein</fullName>
    </submittedName>
</protein>
<evidence type="ECO:0000256" key="1">
    <source>
        <dbReference type="SAM" id="MobiDB-lite"/>
    </source>
</evidence>
<gene>
    <name evidence="2" type="ORF">BD310DRAFT_916453</name>
</gene>
<proteinExistence type="predicted"/>
<dbReference type="Proteomes" id="UP000292082">
    <property type="component" value="Unassembled WGS sequence"/>
</dbReference>
<feature type="compositionally biased region" description="Basic residues" evidence="1">
    <location>
        <begin position="67"/>
        <end position="78"/>
    </location>
</feature>
<accession>A0A4Q9Q8T8</accession>
<dbReference type="EMBL" id="ML145089">
    <property type="protein sequence ID" value="TBU63476.1"/>
    <property type="molecule type" value="Genomic_DNA"/>
</dbReference>
<dbReference type="AlphaFoldDB" id="A0A4Q9Q8T8"/>
<feature type="region of interest" description="Disordered" evidence="1">
    <location>
        <begin position="1"/>
        <end position="78"/>
    </location>
</feature>
<feature type="compositionally biased region" description="Basic residues" evidence="1">
    <location>
        <begin position="1"/>
        <end position="17"/>
    </location>
</feature>
<evidence type="ECO:0000313" key="2">
    <source>
        <dbReference type="EMBL" id="TBU63476.1"/>
    </source>
</evidence>